<name>A0A9D1KU70_9FIRM</name>
<dbReference type="PANTHER" id="PTHR33393:SF12">
    <property type="entry name" value="CAPSULE BIOSYNTHESIS PROTEIN CAPA"/>
    <property type="match status" value="1"/>
</dbReference>
<dbReference type="InterPro" id="IPR052169">
    <property type="entry name" value="CW_Biosynth-Accessory"/>
</dbReference>
<evidence type="ECO:0000259" key="3">
    <source>
        <dbReference type="SMART" id="SM00854"/>
    </source>
</evidence>
<organism evidence="4 5">
    <name type="scientific">Candidatus Allocopromorpha excrementavium</name>
    <dbReference type="NCBI Taxonomy" id="2840741"/>
    <lineage>
        <taxon>Bacteria</taxon>
        <taxon>Bacillati</taxon>
        <taxon>Bacillota</taxon>
        <taxon>Clostridia</taxon>
        <taxon>Eubacteriales</taxon>
        <taxon>Eubacteriaceae</taxon>
        <taxon>Eubacteriaceae incertae sedis</taxon>
        <taxon>Candidatus Allocopromorpha</taxon>
    </lineage>
</organism>
<comment type="similarity">
    <text evidence="1">Belongs to the CapA family.</text>
</comment>
<evidence type="ECO:0000256" key="1">
    <source>
        <dbReference type="ARBA" id="ARBA00005662"/>
    </source>
</evidence>
<comment type="caution">
    <text evidence="4">The sequence shown here is derived from an EMBL/GenBank/DDBJ whole genome shotgun (WGS) entry which is preliminary data.</text>
</comment>
<accession>A0A9D1KU70</accession>
<dbReference type="EMBL" id="DVLX01000008">
    <property type="protein sequence ID" value="HIT98732.1"/>
    <property type="molecule type" value="Genomic_DNA"/>
</dbReference>
<dbReference type="Gene3D" id="3.60.21.10">
    <property type="match status" value="1"/>
</dbReference>
<dbReference type="PANTHER" id="PTHR33393">
    <property type="entry name" value="POLYGLUTAMINE SYNTHESIS ACCESSORY PROTEIN RV0574C-RELATED"/>
    <property type="match status" value="1"/>
</dbReference>
<proteinExistence type="inferred from homology"/>
<evidence type="ECO:0000313" key="5">
    <source>
        <dbReference type="Proteomes" id="UP000824159"/>
    </source>
</evidence>
<dbReference type="SMART" id="SM00854">
    <property type="entry name" value="PGA_cap"/>
    <property type="match status" value="1"/>
</dbReference>
<dbReference type="AlphaFoldDB" id="A0A9D1KU70"/>
<protein>
    <submittedName>
        <fullName evidence="4">CapA family protein</fullName>
    </submittedName>
</protein>
<evidence type="ECO:0000256" key="2">
    <source>
        <dbReference type="SAM" id="SignalP"/>
    </source>
</evidence>
<dbReference type="Proteomes" id="UP000824159">
    <property type="component" value="Unassembled WGS sequence"/>
</dbReference>
<dbReference type="InterPro" id="IPR019079">
    <property type="entry name" value="Capsule_synth_CapA"/>
</dbReference>
<feature type="signal peptide" evidence="2">
    <location>
        <begin position="1"/>
        <end position="25"/>
    </location>
</feature>
<keyword evidence="2" id="KW-0732">Signal</keyword>
<reference evidence="4" key="1">
    <citation type="submission" date="2020-10" db="EMBL/GenBank/DDBJ databases">
        <authorList>
            <person name="Gilroy R."/>
        </authorList>
    </citation>
    <scope>NUCLEOTIDE SEQUENCE</scope>
    <source>
        <strain evidence="4">CHK176-22527</strain>
    </source>
</reference>
<gene>
    <name evidence="4" type="ORF">IAD12_00570</name>
</gene>
<dbReference type="SUPFAM" id="SSF56300">
    <property type="entry name" value="Metallo-dependent phosphatases"/>
    <property type="match status" value="1"/>
</dbReference>
<evidence type="ECO:0000313" key="4">
    <source>
        <dbReference type="EMBL" id="HIT98732.1"/>
    </source>
</evidence>
<dbReference type="InterPro" id="IPR029052">
    <property type="entry name" value="Metallo-depent_PP-like"/>
</dbReference>
<feature type="domain" description="Capsule synthesis protein CapA" evidence="3">
    <location>
        <begin position="52"/>
        <end position="320"/>
    </location>
</feature>
<reference evidence="4" key="2">
    <citation type="journal article" date="2021" name="PeerJ">
        <title>Extensive microbial diversity within the chicken gut microbiome revealed by metagenomics and culture.</title>
        <authorList>
            <person name="Gilroy R."/>
            <person name="Ravi A."/>
            <person name="Getino M."/>
            <person name="Pursley I."/>
            <person name="Horton D.L."/>
            <person name="Alikhan N.F."/>
            <person name="Baker D."/>
            <person name="Gharbi K."/>
            <person name="Hall N."/>
            <person name="Watson M."/>
            <person name="Adriaenssens E.M."/>
            <person name="Foster-Nyarko E."/>
            <person name="Jarju S."/>
            <person name="Secka A."/>
            <person name="Antonio M."/>
            <person name="Oren A."/>
            <person name="Chaudhuri R.R."/>
            <person name="La Ragione R."/>
            <person name="Hildebrand F."/>
            <person name="Pallen M.J."/>
        </authorList>
    </citation>
    <scope>NUCLEOTIDE SEQUENCE</scope>
    <source>
        <strain evidence="4">CHK176-22527</strain>
    </source>
</reference>
<sequence>MKKNSKKRHLKAVLLVMLAAVAVSAVVLLNTAPVEKALDVSAVKESEIKTATVGSAGDIMLHSPFYRSPDYKTEDGSYDFSDCFKFIEQVYSKASYMAVNLETTLAGGGSGYSGYPMFRSPDSIADSLSESGVDLMLLANNHIYDSGKEGFMRTSQILAEKGINYTGARHSDDEKKYIVKDVEGIKIGIVNFTYETPRSDDLKGINGNPVDEESAGYLNSFDPDDREAFYNEMRECLNSMENDGAEFTIVYLHWGEEYHLKESGWQREIAQKLCDMGVDALIGSHPHVVQPVDVFKSETGDDKEHLMFCAFSVGNQLSNQRREMMNLNTGHTEDGLVIYLDIKKDEERTYLSGVDYVPTWVYKNQAGPVYYILPADNAADIETYTGIGGIRQSVEDSYERTWSIIEEGASKVREAYGFD</sequence>
<feature type="chain" id="PRO_5039213326" evidence="2">
    <location>
        <begin position="26"/>
        <end position="419"/>
    </location>
</feature>
<dbReference type="CDD" id="cd07381">
    <property type="entry name" value="MPP_CapA"/>
    <property type="match status" value="1"/>
</dbReference>
<dbReference type="Pfam" id="PF09587">
    <property type="entry name" value="PGA_cap"/>
    <property type="match status" value="1"/>
</dbReference>